<comment type="caution">
    <text evidence="1">The sequence shown here is derived from an EMBL/GenBank/DDBJ whole genome shotgun (WGS) entry which is preliminary data.</text>
</comment>
<dbReference type="Gene3D" id="3.40.50.1000">
    <property type="entry name" value="HAD superfamily/HAD-like"/>
    <property type="match status" value="1"/>
</dbReference>
<name>A0A3S1BNA3_9BACL</name>
<dbReference type="PANTHER" id="PTHR43434:SF1">
    <property type="entry name" value="PHOSPHOGLYCOLATE PHOSPHATASE"/>
    <property type="match status" value="1"/>
</dbReference>
<dbReference type="InterPro" id="IPR041492">
    <property type="entry name" value="HAD_2"/>
</dbReference>
<dbReference type="Proteomes" id="UP000279446">
    <property type="component" value="Unassembled WGS sequence"/>
</dbReference>
<gene>
    <name evidence="1" type="ORF">EJP82_14585</name>
</gene>
<sequence>MPSSLIFDMDGTLFQTNKILELALDETFAYLTSLNEWSNETPLQKYREIMGVPLPVVWETLLPTHSNEIRQRANEFFHDKLIANINNGNGALYPHVREVFDYLKETGSSIFIASNGQVEYLNAIVNYYNFDVWVTETFSIQQIQTQNKADLVNFILNKYNIEHAAVVGDRLSDIHAAKSNGLMAIGCRFDFSQEDELAQADAIIDDLLELRTLISDKMNTEHERGSWK</sequence>
<keyword evidence="1" id="KW-0378">Hydrolase</keyword>
<dbReference type="OrthoDB" id="9792518at2"/>
<dbReference type="GO" id="GO:0008967">
    <property type="term" value="F:phosphoglycolate phosphatase activity"/>
    <property type="evidence" value="ECO:0007669"/>
    <property type="project" value="TreeGrafter"/>
</dbReference>
<organism evidence="1 2">
    <name type="scientific">Paenibacillus anaericanus</name>
    <dbReference type="NCBI Taxonomy" id="170367"/>
    <lineage>
        <taxon>Bacteria</taxon>
        <taxon>Bacillati</taxon>
        <taxon>Bacillota</taxon>
        <taxon>Bacilli</taxon>
        <taxon>Bacillales</taxon>
        <taxon>Paenibacillaceae</taxon>
        <taxon>Paenibacillus</taxon>
    </lineage>
</organism>
<dbReference type="GO" id="GO:0006281">
    <property type="term" value="P:DNA repair"/>
    <property type="evidence" value="ECO:0007669"/>
    <property type="project" value="TreeGrafter"/>
</dbReference>
<dbReference type="NCBIfam" id="TIGR01549">
    <property type="entry name" value="HAD-SF-IA-v1"/>
    <property type="match status" value="1"/>
</dbReference>
<dbReference type="InterPro" id="IPR023214">
    <property type="entry name" value="HAD_sf"/>
</dbReference>
<proteinExistence type="predicted"/>
<dbReference type="InterPro" id="IPR006439">
    <property type="entry name" value="HAD-SF_hydro_IA"/>
</dbReference>
<evidence type="ECO:0000313" key="1">
    <source>
        <dbReference type="EMBL" id="RUT45518.1"/>
    </source>
</evidence>
<dbReference type="InterPro" id="IPR050155">
    <property type="entry name" value="HAD-like_hydrolase_sf"/>
</dbReference>
<dbReference type="GO" id="GO:0005829">
    <property type="term" value="C:cytosol"/>
    <property type="evidence" value="ECO:0007669"/>
    <property type="project" value="TreeGrafter"/>
</dbReference>
<dbReference type="Pfam" id="PF13419">
    <property type="entry name" value="HAD_2"/>
    <property type="match status" value="1"/>
</dbReference>
<protein>
    <submittedName>
        <fullName evidence="1">HAD family hydrolase</fullName>
    </submittedName>
</protein>
<dbReference type="EMBL" id="RZNY01000011">
    <property type="protein sequence ID" value="RUT45518.1"/>
    <property type="molecule type" value="Genomic_DNA"/>
</dbReference>
<dbReference type="InterPro" id="IPR023198">
    <property type="entry name" value="PGP-like_dom2"/>
</dbReference>
<dbReference type="Gene3D" id="1.10.150.240">
    <property type="entry name" value="Putative phosphatase, domain 2"/>
    <property type="match status" value="1"/>
</dbReference>
<evidence type="ECO:0000313" key="2">
    <source>
        <dbReference type="Proteomes" id="UP000279446"/>
    </source>
</evidence>
<dbReference type="RefSeq" id="WP_127192793.1">
    <property type="nucleotide sequence ID" value="NZ_RZNY01000011.1"/>
</dbReference>
<accession>A0A3S1BNA3</accession>
<dbReference type="SFLD" id="SFLDG01129">
    <property type="entry name" value="C1.5:_HAD__Beta-PGM__Phosphata"/>
    <property type="match status" value="1"/>
</dbReference>
<dbReference type="AlphaFoldDB" id="A0A3S1BNA3"/>
<dbReference type="SFLD" id="SFLDS00003">
    <property type="entry name" value="Haloacid_Dehalogenase"/>
    <property type="match status" value="1"/>
</dbReference>
<dbReference type="SUPFAM" id="SSF56784">
    <property type="entry name" value="HAD-like"/>
    <property type="match status" value="1"/>
</dbReference>
<dbReference type="PANTHER" id="PTHR43434">
    <property type="entry name" value="PHOSPHOGLYCOLATE PHOSPHATASE"/>
    <property type="match status" value="1"/>
</dbReference>
<reference evidence="1 2" key="1">
    <citation type="submission" date="2018-12" db="EMBL/GenBank/DDBJ databases">
        <authorList>
            <person name="Sun L."/>
            <person name="Chen Z."/>
        </authorList>
    </citation>
    <scope>NUCLEOTIDE SEQUENCE [LARGE SCALE GENOMIC DNA]</scope>
    <source>
        <strain evidence="1 2">DSM 15890</strain>
    </source>
</reference>
<keyword evidence="2" id="KW-1185">Reference proteome</keyword>
<dbReference type="InterPro" id="IPR036412">
    <property type="entry name" value="HAD-like_sf"/>
</dbReference>